<name>A0A255DT68_9MYCO</name>
<feature type="region of interest" description="Disordered" evidence="1">
    <location>
        <begin position="1"/>
        <end position="22"/>
    </location>
</feature>
<proteinExistence type="predicted"/>
<organism evidence="2 3">
    <name type="scientific">Mycolicibacterium sphagni</name>
    <dbReference type="NCBI Taxonomy" id="1786"/>
    <lineage>
        <taxon>Bacteria</taxon>
        <taxon>Bacillati</taxon>
        <taxon>Actinomycetota</taxon>
        <taxon>Actinomycetes</taxon>
        <taxon>Mycobacteriales</taxon>
        <taxon>Mycobacteriaceae</taxon>
        <taxon>Mycolicibacterium</taxon>
    </lineage>
</organism>
<keyword evidence="3" id="KW-1185">Reference proteome</keyword>
<evidence type="ECO:0000313" key="3">
    <source>
        <dbReference type="Proteomes" id="UP000216063"/>
    </source>
</evidence>
<accession>A0A255DT68</accession>
<dbReference type="Proteomes" id="UP000216063">
    <property type="component" value="Unassembled WGS sequence"/>
</dbReference>
<evidence type="ECO:0000313" key="2">
    <source>
        <dbReference type="EMBL" id="OYN82659.1"/>
    </source>
</evidence>
<sequence length="95" mass="9673">MLEGSTLDGAGVTDIGGAAGGPAGQVPITGMLELVGEGEGEGETGFTSGMLGLYNNVAITKPRTTTAKIVITIPRRDVRRLSFSIFVIGPTGVRP</sequence>
<gene>
    <name evidence="2" type="ORF">CG716_00055</name>
</gene>
<reference evidence="2 3" key="1">
    <citation type="submission" date="2017-07" db="EMBL/GenBank/DDBJ databases">
        <title>The new phylogeny of genus Mycobacterium.</title>
        <authorList>
            <person name="Tortoli E."/>
            <person name="Trovato A."/>
            <person name="Cirillo D.M."/>
        </authorList>
    </citation>
    <scope>NUCLEOTIDE SEQUENCE [LARGE SCALE GENOMIC DNA]</scope>
    <source>
        <strain evidence="2 3">ATCC 33027</strain>
    </source>
</reference>
<comment type="caution">
    <text evidence="2">The sequence shown here is derived from an EMBL/GenBank/DDBJ whole genome shotgun (WGS) entry which is preliminary data.</text>
</comment>
<dbReference type="RefSeq" id="WP_094475344.1">
    <property type="nucleotide sequence ID" value="NZ_NOZR01000001.1"/>
</dbReference>
<evidence type="ECO:0000256" key="1">
    <source>
        <dbReference type="SAM" id="MobiDB-lite"/>
    </source>
</evidence>
<protein>
    <submittedName>
        <fullName evidence="2">Uncharacterized protein</fullName>
    </submittedName>
</protein>
<dbReference type="AlphaFoldDB" id="A0A255DT68"/>
<dbReference type="EMBL" id="NOZR01000001">
    <property type="protein sequence ID" value="OYN82659.1"/>
    <property type="molecule type" value="Genomic_DNA"/>
</dbReference>